<dbReference type="EMBL" id="NKUJ01000273">
    <property type="protein sequence ID" value="RMJ08722.1"/>
    <property type="molecule type" value="Genomic_DNA"/>
</dbReference>
<dbReference type="InterPro" id="IPR014480">
    <property type="entry name" value="Mannan-1_6-alpha_mannosidase"/>
</dbReference>
<evidence type="ECO:0000256" key="7">
    <source>
        <dbReference type="ARBA" id="ARBA00023136"/>
    </source>
</evidence>
<dbReference type="OrthoDB" id="4187847at2759"/>
<feature type="signal peptide" evidence="12">
    <location>
        <begin position="1"/>
        <end position="29"/>
    </location>
</feature>
<dbReference type="Pfam" id="PF03663">
    <property type="entry name" value="Glyco_hydro_76"/>
    <property type="match status" value="1"/>
</dbReference>
<dbReference type="Gene3D" id="1.50.10.20">
    <property type="match status" value="1"/>
</dbReference>
<dbReference type="PANTHER" id="PTHR12145:SF36">
    <property type="entry name" value="MANNAN ENDO-1,6-ALPHA-MANNOSIDASE DCW1"/>
    <property type="match status" value="1"/>
</dbReference>
<feature type="region of interest" description="Disordered" evidence="10">
    <location>
        <begin position="402"/>
        <end position="423"/>
    </location>
</feature>
<keyword evidence="5 12" id="KW-0732">Signal</keyword>
<evidence type="ECO:0000313" key="13">
    <source>
        <dbReference type="EMBL" id="RMJ08722.1"/>
    </source>
</evidence>
<evidence type="ECO:0000256" key="1">
    <source>
        <dbReference type="ARBA" id="ARBA00001452"/>
    </source>
</evidence>
<dbReference type="PANTHER" id="PTHR12145">
    <property type="entry name" value="MANNAN ENDO-1,6-ALPHA-MANNOSIDASE DCW1"/>
    <property type="match status" value="1"/>
</dbReference>
<name>A0A3M2RU89_9HYPO</name>
<dbReference type="InterPro" id="IPR005198">
    <property type="entry name" value="Glyco_hydro_76"/>
</dbReference>
<comment type="caution">
    <text evidence="13">The sequence shown here is derived from an EMBL/GenBank/DDBJ whole genome shotgun (WGS) entry which is preliminary data.</text>
</comment>
<dbReference type="SUPFAM" id="SSF48208">
    <property type="entry name" value="Six-hairpin glycosidases"/>
    <property type="match status" value="1"/>
</dbReference>
<feature type="compositionally biased region" description="Polar residues" evidence="10">
    <location>
        <begin position="515"/>
        <end position="528"/>
    </location>
</feature>
<dbReference type="AlphaFoldDB" id="A0A3M2RU89"/>
<evidence type="ECO:0000256" key="6">
    <source>
        <dbReference type="ARBA" id="ARBA00022801"/>
    </source>
</evidence>
<dbReference type="GO" id="GO:0016052">
    <property type="term" value="P:carbohydrate catabolic process"/>
    <property type="evidence" value="ECO:0007669"/>
    <property type="project" value="InterPro"/>
</dbReference>
<feature type="region of interest" description="Disordered" evidence="10">
    <location>
        <begin position="515"/>
        <end position="534"/>
    </location>
</feature>
<dbReference type="EC" id="3.2.1.101" evidence="4"/>
<dbReference type="GO" id="GO:0009272">
    <property type="term" value="P:fungal-type cell wall biogenesis"/>
    <property type="evidence" value="ECO:0007669"/>
    <property type="project" value="TreeGrafter"/>
</dbReference>
<evidence type="ECO:0000256" key="3">
    <source>
        <dbReference type="ARBA" id="ARBA00009699"/>
    </source>
</evidence>
<feature type="compositionally biased region" description="Basic and acidic residues" evidence="10">
    <location>
        <begin position="691"/>
        <end position="705"/>
    </location>
</feature>
<feature type="chain" id="PRO_5018126229" description="mannan endo-1,6-alpha-mannosidase" evidence="12">
    <location>
        <begin position="30"/>
        <end position="714"/>
    </location>
</feature>
<keyword evidence="11" id="KW-0812">Transmembrane</keyword>
<feature type="transmembrane region" description="Helical" evidence="11">
    <location>
        <begin position="444"/>
        <end position="464"/>
    </location>
</feature>
<evidence type="ECO:0000256" key="2">
    <source>
        <dbReference type="ARBA" id="ARBA00004308"/>
    </source>
</evidence>
<reference evidence="13 14" key="1">
    <citation type="submission" date="2017-06" db="EMBL/GenBank/DDBJ databases">
        <title>Comparative genomic analysis of Ambrosia Fusariam Clade fungi.</title>
        <authorList>
            <person name="Stajich J.E."/>
            <person name="Carrillo J."/>
            <person name="Kijimoto T."/>
            <person name="Eskalen A."/>
            <person name="O'Donnell K."/>
            <person name="Kasson M."/>
        </authorList>
    </citation>
    <scope>NUCLEOTIDE SEQUENCE [LARGE SCALE GENOMIC DNA]</scope>
    <source>
        <strain evidence="13">UCR3666</strain>
    </source>
</reference>
<feature type="transmembrane region" description="Helical" evidence="11">
    <location>
        <begin position="476"/>
        <end position="502"/>
    </location>
</feature>
<dbReference type="GO" id="GO:0008496">
    <property type="term" value="F:mannan endo-1,6-alpha-mannosidase activity"/>
    <property type="evidence" value="ECO:0007669"/>
    <property type="project" value="UniProtKB-EC"/>
</dbReference>
<accession>A0A3M2RU89</accession>
<feature type="compositionally biased region" description="Gly residues" evidence="10">
    <location>
        <begin position="412"/>
        <end position="422"/>
    </location>
</feature>
<comment type="subcellular location">
    <subcellularLocation>
        <location evidence="2">Endomembrane system</location>
    </subcellularLocation>
</comment>
<keyword evidence="7 11" id="KW-0472">Membrane</keyword>
<gene>
    <name evidence="13" type="ORF">CDV36_011651</name>
</gene>
<protein>
    <recommendedName>
        <fullName evidence="4">mannan endo-1,6-alpha-mannosidase</fullName>
        <ecNumber evidence="4">3.2.1.101</ecNumber>
    </recommendedName>
</protein>
<evidence type="ECO:0000256" key="10">
    <source>
        <dbReference type="SAM" id="MobiDB-lite"/>
    </source>
</evidence>
<feature type="region of interest" description="Disordered" evidence="10">
    <location>
        <begin position="543"/>
        <end position="714"/>
    </location>
</feature>
<evidence type="ECO:0000256" key="11">
    <source>
        <dbReference type="SAM" id="Phobius"/>
    </source>
</evidence>
<keyword evidence="14" id="KW-1185">Reference proteome</keyword>
<comment type="catalytic activity">
    <reaction evidence="1">
        <text>Random hydrolysis of (1-&gt;6)-alpha-D-mannosidic linkages in unbranched (1-&gt;6)-mannans.</text>
        <dbReference type="EC" id="3.2.1.101"/>
    </reaction>
</comment>
<evidence type="ECO:0000313" key="14">
    <source>
        <dbReference type="Proteomes" id="UP000277212"/>
    </source>
</evidence>
<organism evidence="13 14">
    <name type="scientific">Fusarium kuroshium</name>
    <dbReference type="NCBI Taxonomy" id="2010991"/>
    <lineage>
        <taxon>Eukaryota</taxon>
        <taxon>Fungi</taxon>
        <taxon>Dikarya</taxon>
        <taxon>Ascomycota</taxon>
        <taxon>Pezizomycotina</taxon>
        <taxon>Sordariomycetes</taxon>
        <taxon>Hypocreomycetidae</taxon>
        <taxon>Hypocreales</taxon>
        <taxon>Nectriaceae</taxon>
        <taxon>Fusarium</taxon>
        <taxon>Fusarium solani species complex</taxon>
    </lineage>
</organism>
<keyword evidence="6" id="KW-0378">Hydrolase</keyword>
<dbReference type="GO" id="GO:0012505">
    <property type="term" value="C:endomembrane system"/>
    <property type="evidence" value="ECO:0007669"/>
    <property type="project" value="UniProtKB-SubCell"/>
</dbReference>
<comment type="similarity">
    <text evidence="3">Belongs to the glycosyl hydrolase 76 family.</text>
</comment>
<feature type="compositionally biased region" description="Polar residues" evidence="10">
    <location>
        <begin position="600"/>
        <end position="611"/>
    </location>
</feature>
<evidence type="ECO:0000256" key="4">
    <source>
        <dbReference type="ARBA" id="ARBA00012350"/>
    </source>
</evidence>
<evidence type="ECO:0000256" key="5">
    <source>
        <dbReference type="ARBA" id="ARBA00022729"/>
    </source>
</evidence>
<dbReference type="Proteomes" id="UP000277212">
    <property type="component" value="Unassembled WGS sequence"/>
</dbReference>
<dbReference type="FunFam" id="1.50.10.20:FF:000006">
    <property type="entry name" value="Mannan endo-1,6-alpha-mannosidase"/>
    <property type="match status" value="1"/>
</dbReference>
<keyword evidence="11" id="KW-1133">Transmembrane helix</keyword>
<evidence type="ECO:0000256" key="12">
    <source>
        <dbReference type="SAM" id="SignalP"/>
    </source>
</evidence>
<keyword evidence="8" id="KW-0325">Glycoprotein</keyword>
<dbReference type="InterPro" id="IPR008928">
    <property type="entry name" value="6-hairpin_glycosidase_sf"/>
</dbReference>
<feature type="compositionally biased region" description="Basic and acidic residues" evidence="10">
    <location>
        <begin position="588"/>
        <end position="599"/>
    </location>
</feature>
<evidence type="ECO:0000256" key="9">
    <source>
        <dbReference type="ARBA" id="ARBA00023295"/>
    </source>
</evidence>
<keyword evidence="9" id="KW-0326">Glycosidase</keyword>
<evidence type="ECO:0000256" key="8">
    <source>
        <dbReference type="ARBA" id="ARBA00023180"/>
    </source>
</evidence>
<dbReference type="STRING" id="2010991.A0A3M2RU89"/>
<proteinExistence type="inferred from homology"/>
<sequence>MRLTWGSEPRLGAGALMATLLMMLNGLLAAAYELDPNSTSSIKSIAKDIAADLVSMYHGHEPGGTPGLLPEPYYWWYTGAMMGTLIDYWAYTGDDEYVALTKQALLFQVGDHDDYMPLNQTRTEGNDDQGFWGLSVMSAAEFNFPHPEPDEPQWLALAQAVFNTQAARWDETQCGGGLRWQIFQWNNGYDYKNSISQACFFALGARLALFTGNSSYADWAETTWDWMEKVKFIDPKSFYIYDGAHTGNSCSKIVPFQFSYNAGGFILGAAAMYNYTEDQVWKERLDNLLEGVKVFFTGPEKNIMTEVACEPVKRCNLDQQSFKAYLSRWLAITTQWAPYTTELIMPLLRNSAVAATKICTGGDNKRMCGLYWTKDKFEGGTSVGQQMAALEVTLSCMIESRPAPLTQDTGGTSKGDPGGGSADIGRTTPELDWDAITGGDKAGASILTILLSVGLLTFTVWMFLDETSNKGVVPQFQGFSSAIVGAFATLAAGGGLAAALGFRRDKDEVREKPSTIFQTTGDHSSQTSGDKHMAIERQPVPVGIVRNGTPGQHRRVSSMPLGWPHNPTMRGSAAYDPDGVHPGSGRQSRGDWVDSERGESSSTPSTSNEANRTYIPHEIPVGTALPLFDGTDQPFEGNGKAPASVQPAEPISNVVENNDRAVAVGGENTTVPGSEQGDISARVEATPSAEEQTHPVEAPQKDKAGSPETIGVAH</sequence>